<evidence type="ECO:0000256" key="1">
    <source>
        <dbReference type="SAM" id="MobiDB-lite"/>
    </source>
</evidence>
<keyword evidence="2" id="KW-0812">Transmembrane</keyword>
<evidence type="ECO:0000313" key="3">
    <source>
        <dbReference type="EMBL" id="CAE2217046.1"/>
    </source>
</evidence>
<keyword evidence="2" id="KW-0472">Membrane</keyword>
<accession>A0A7S4I2X2</accession>
<dbReference type="EMBL" id="HBKQ01010153">
    <property type="protein sequence ID" value="CAE2217046.1"/>
    <property type="molecule type" value="Transcribed_RNA"/>
</dbReference>
<dbReference type="AlphaFoldDB" id="A0A7S4I2X2"/>
<name>A0A7S4I2X2_9STRA</name>
<keyword evidence="2" id="KW-1133">Transmembrane helix</keyword>
<proteinExistence type="predicted"/>
<sequence length="301" mass="33926">MTDRSTINDAIESPTHTGESSNTAENRPASLDTSLRNDGASQRLFSDSHDDDRIAKRVDEARAFFVLIVAISIGSTWWAGLWFVLFSSGVALLCYLSTIPLKKKSDRSSEFSGTWRQFFLSRKAVLVIVYVVVWTYLFRAVRFLCASKDTDSNLEMLKNGIHQGKKNDPMPELVPIAKTPATTDVTSEMVSPKTAMDKEVRKDVKVSLDTAHDSSEDINIESERNQVKLSISCKKAWKMARRRIRKNGSSLIAPLSTRFDNCEGDDEVCFKLNSRRLQKTRQWDKMMTDALVVAWNSKGIS</sequence>
<reference evidence="3" key="1">
    <citation type="submission" date="2021-01" db="EMBL/GenBank/DDBJ databases">
        <authorList>
            <person name="Corre E."/>
            <person name="Pelletier E."/>
            <person name="Niang G."/>
            <person name="Scheremetjew M."/>
            <person name="Finn R."/>
            <person name="Kale V."/>
            <person name="Holt S."/>
            <person name="Cochrane G."/>
            <person name="Meng A."/>
            <person name="Brown T."/>
            <person name="Cohen L."/>
        </authorList>
    </citation>
    <scope>NUCLEOTIDE SEQUENCE</scope>
    <source>
        <strain evidence="3">Isolate 1302-5</strain>
    </source>
</reference>
<feature type="transmembrane region" description="Helical" evidence="2">
    <location>
        <begin position="124"/>
        <end position="144"/>
    </location>
</feature>
<organism evidence="3">
    <name type="scientific">Odontella aurita</name>
    <dbReference type="NCBI Taxonomy" id="265563"/>
    <lineage>
        <taxon>Eukaryota</taxon>
        <taxon>Sar</taxon>
        <taxon>Stramenopiles</taxon>
        <taxon>Ochrophyta</taxon>
        <taxon>Bacillariophyta</taxon>
        <taxon>Mediophyceae</taxon>
        <taxon>Biddulphiophycidae</taxon>
        <taxon>Eupodiscales</taxon>
        <taxon>Odontellaceae</taxon>
        <taxon>Odontella</taxon>
    </lineage>
</organism>
<gene>
    <name evidence="3" type="ORF">OAUR00152_LOCUS6868</name>
</gene>
<evidence type="ECO:0000256" key="2">
    <source>
        <dbReference type="SAM" id="Phobius"/>
    </source>
</evidence>
<feature type="region of interest" description="Disordered" evidence="1">
    <location>
        <begin position="1"/>
        <end position="35"/>
    </location>
</feature>
<feature type="transmembrane region" description="Helical" evidence="2">
    <location>
        <begin position="63"/>
        <end position="79"/>
    </location>
</feature>
<protein>
    <submittedName>
        <fullName evidence="3">Uncharacterized protein</fullName>
    </submittedName>
</protein>